<proteinExistence type="predicted"/>
<reference evidence="1 2" key="1">
    <citation type="journal article" date="2021" name="Commun. Biol.">
        <title>The genome of Shorea leprosula (Dipterocarpaceae) highlights the ecological relevance of drought in aseasonal tropical rainforests.</title>
        <authorList>
            <person name="Ng K.K.S."/>
            <person name="Kobayashi M.J."/>
            <person name="Fawcett J.A."/>
            <person name="Hatakeyama M."/>
            <person name="Paape T."/>
            <person name="Ng C.H."/>
            <person name="Ang C.C."/>
            <person name="Tnah L.H."/>
            <person name="Lee C.T."/>
            <person name="Nishiyama T."/>
            <person name="Sese J."/>
            <person name="O'Brien M.J."/>
            <person name="Copetti D."/>
            <person name="Mohd Noor M.I."/>
            <person name="Ong R.C."/>
            <person name="Putra M."/>
            <person name="Sireger I.Z."/>
            <person name="Indrioko S."/>
            <person name="Kosugi Y."/>
            <person name="Izuno A."/>
            <person name="Isagi Y."/>
            <person name="Lee S.L."/>
            <person name="Shimizu K.K."/>
        </authorList>
    </citation>
    <scope>NUCLEOTIDE SEQUENCE [LARGE SCALE GENOMIC DNA]</scope>
    <source>
        <strain evidence="1">214</strain>
    </source>
</reference>
<dbReference type="AlphaFoldDB" id="A0AAV5JRB4"/>
<evidence type="ECO:0000313" key="1">
    <source>
        <dbReference type="EMBL" id="GKV14660.1"/>
    </source>
</evidence>
<protein>
    <submittedName>
        <fullName evidence="1">Uncharacterized protein</fullName>
    </submittedName>
</protein>
<dbReference type="Proteomes" id="UP001054252">
    <property type="component" value="Unassembled WGS sequence"/>
</dbReference>
<dbReference type="EMBL" id="BPVZ01000041">
    <property type="protein sequence ID" value="GKV14660.1"/>
    <property type="molecule type" value="Genomic_DNA"/>
</dbReference>
<comment type="caution">
    <text evidence="1">The sequence shown here is derived from an EMBL/GenBank/DDBJ whole genome shotgun (WGS) entry which is preliminary data.</text>
</comment>
<sequence length="172" mass="19474">MGLAIGRSNGEGIGSENSRDFGPQFCGMGLEIGWESLGIGWAAVGREEDLARPLLGEEKEADLAWRKAGYWAKKKKQILHGERPVVGRRRRSKSCMEKGRLLRGEVVGMGWAAVGWRRRLCTEKKQIENSRDFTPKSWSGKEEERWEKKESGGITTCRVQECFLLSSWHATY</sequence>
<gene>
    <name evidence="1" type="ORF">SLEP1_g25500</name>
</gene>
<name>A0AAV5JRB4_9ROSI</name>
<keyword evidence="2" id="KW-1185">Reference proteome</keyword>
<accession>A0AAV5JRB4</accession>
<evidence type="ECO:0000313" key="2">
    <source>
        <dbReference type="Proteomes" id="UP001054252"/>
    </source>
</evidence>
<organism evidence="1 2">
    <name type="scientific">Rubroshorea leprosula</name>
    <dbReference type="NCBI Taxonomy" id="152421"/>
    <lineage>
        <taxon>Eukaryota</taxon>
        <taxon>Viridiplantae</taxon>
        <taxon>Streptophyta</taxon>
        <taxon>Embryophyta</taxon>
        <taxon>Tracheophyta</taxon>
        <taxon>Spermatophyta</taxon>
        <taxon>Magnoliopsida</taxon>
        <taxon>eudicotyledons</taxon>
        <taxon>Gunneridae</taxon>
        <taxon>Pentapetalae</taxon>
        <taxon>rosids</taxon>
        <taxon>malvids</taxon>
        <taxon>Malvales</taxon>
        <taxon>Dipterocarpaceae</taxon>
        <taxon>Rubroshorea</taxon>
    </lineage>
</organism>